<feature type="domain" description="C2" evidence="2">
    <location>
        <begin position="1"/>
        <end position="111"/>
    </location>
</feature>
<dbReference type="Pfam" id="PF00168">
    <property type="entry name" value="C2"/>
    <property type="match status" value="1"/>
</dbReference>
<dbReference type="GO" id="GO:0006952">
    <property type="term" value="P:defense response"/>
    <property type="evidence" value="ECO:0007669"/>
    <property type="project" value="InterPro"/>
</dbReference>
<organism evidence="3 4">
    <name type="scientific">Actinidia rufa</name>
    <dbReference type="NCBI Taxonomy" id="165716"/>
    <lineage>
        <taxon>Eukaryota</taxon>
        <taxon>Viridiplantae</taxon>
        <taxon>Streptophyta</taxon>
        <taxon>Embryophyta</taxon>
        <taxon>Tracheophyta</taxon>
        <taxon>Spermatophyta</taxon>
        <taxon>Magnoliopsida</taxon>
        <taxon>eudicotyledons</taxon>
        <taxon>Gunneridae</taxon>
        <taxon>Pentapetalae</taxon>
        <taxon>asterids</taxon>
        <taxon>Ericales</taxon>
        <taxon>Actinidiaceae</taxon>
        <taxon>Actinidia</taxon>
    </lineage>
</organism>
<dbReference type="EMBL" id="BJWL01000013">
    <property type="protein sequence ID" value="GFY98729.1"/>
    <property type="molecule type" value="Genomic_DNA"/>
</dbReference>
<dbReference type="CDD" id="cd04051">
    <property type="entry name" value="C2_SRC2_like"/>
    <property type="match status" value="1"/>
</dbReference>
<dbReference type="Gene3D" id="2.60.40.150">
    <property type="entry name" value="C2 domain"/>
    <property type="match status" value="1"/>
</dbReference>
<evidence type="ECO:0000256" key="1">
    <source>
        <dbReference type="SAM" id="Phobius"/>
    </source>
</evidence>
<evidence type="ECO:0000313" key="4">
    <source>
        <dbReference type="Proteomes" id="UP000585474"/>
    </source>
</evidence>
<dbReference type="PANTHER" id="PTHR32246:SF173">
    <property type="entry name" value="C2 DOMAIN-CONTAINING PROTEIN"/>
    <property type="match status" value="1"/>
</dbReference>
<keyword evidence="1" id="KW-0812">Transmembrane</keyword>
<reference evidence="3 4" key="1">
    <citation type="submission" date="2019-07" db="EMBL/GenBank/DDBJ databases">
        <title>De Novo Assembly of kiwifruit Actinidia rufa.</title>
        <authorList>
            <person name="Sugita-Konishi S."/>
            <person name="Sato K."/>
            <person name="Mori E."/>
            <person name="Abe Y."/>
            <person name="Kisaki G."/>
            <person name="Hamano K."/>
            <person name="Suezawa K."/>
            <person name="Otani M."/>
            <person name="Fukuda T."/>
            <person name="Manabe T."/>
            <person name="Gomi K."/>
            <person name="Tabuchi M."/>
            <person name="Akimitsu K."/>
            <person name="Kataoka I."/>
        </authorList>
    </citation>
    <scope>NUCLEOTIDE SEQUENCE [LARGE SCALE GENOMIC DNA]</scope>
    <source>
        <strain evidence="4">cv. Fuchu</strain>
    </source>
</reference>
<accession>A0A7J0FKQ2</accession>
<dbReference type="PROSITE" id="PS50004">
    <property type="entry name" value="C2"/>
    <property type="match status" value="1"/>
</dbReference>
<gene>
    <name evidence="3" type="ORF">Acr_13g0001300</name>
</gene>
<dbReference type="PANTHER" id="PTHR32246">
    <property type="entry name" value="INGRESSION PROTEIN FIC1"/>
    <property type="match status" value="1"/>
</dbReference>
<dbReference type="SMART" id="SM00239">
    <property type="entry name" value="C2"/>
    <property type="match status" value="1"/>
</dbReference>
<dbReference type="InterPro" id="IPR000008">
    <property type="entry name" value="C2_dom"/>
</dbReference>
<dbReference type="Proteomes" id="UP000585474">
    <property type="component" value="Unassembled WGS sequence"/>
</dbReference>
<evidence type="ECO:0000313" key="3">
    <source>
        <dbReference type="EMBL" id="GFY98729.1"/>
    </source>
</evidence>
<sequence length="286" mass="30106">MEYRPLEITIISAKGLKDVGAFSKMDVYVIATISGDPRTEQKTPIDKNGGSSPSWNHTMRFTVDEAAAQTNRLNLIFQLRHERNLLGDKDVGEVHVPIKELLGNTGDNKSAALAEYPVRKPSGKAKGKLKFSYKFGAMYQNHAGTSSMYPAQVKADPYVPPVAVPYAPPAQPPPAGYPSPASYVPPHPPAGYPAPGSYVPPTPPLGYPAPAPATGGYGYPYGGYPPHPAPAGYPPMAGGYGYPPVQQQPPKKNKFGAGAGLGAGLVGGLIGGMLIGDMVSDADFDF</sequence>
<dbReference type="InterPro" id="IPR035892">
    <property type="entry name" value="C2_domain_sf"/>
</dbReference>
<proteinExistence type="predicted"/>
<dbReference type="InterPro" id="IPR044750">
    <property type="entry name" value="C2_SRC2/BAP"/>
</dbReference>
<keyword evidence="4" id="KW-1185">Reference proteome</keyword>
<dbReference type="AlphaFoldDB" id="A0A7J0FKQ2"/>
<dbReference type="SUPFAM" id="SSF49562">
    <property type="entry name" value="C2 domain (Calcium/lipid-binding domain, CaLB)"/>
    <property type="match status" value="1"/>
</dbReference>
<dbReference type="OrthoDB" id="270970at2759"/>
<keyword evidence="1" id="KW-0472">Membrane</keyword>
<comment type="caution">
    <text evidence="3">The sequence shown here is derived from an EMBL/GenBank/DDBJ whole genome shotgun (WGS) entry which is preliminary data.</text>
</comment>
<feature type="transmembrane region" description="Helical" evidence="1">
    <location>
        <begin position="255"/>
        <end position="276"/>
    </location>
</feature>
<name>A0A7J0FKQ2_9ERIC</name>
<protein>
    <recommendedName>
        <fullName evidence="2">C2 domain-containing protein</fullName>
    </recommendedName>
</protein>
<evidence type="ECO:0000259" key="2">
    <source>
        <dbReference type="PROSITE" id="PS50004"/>
    </source>
</evidence>
<keyword evidence="1" id="KW-1133">Transmembrane helix</keyword>